<evidence type="ECO:0000313" key="2">
    <source>
        <dbReference type="EMBL" id="ACN93334.1"/>
    </source>
</evidence>
<dbReference type="NCBIfam" id="NF033725">
    <property type="entry name" value="borfam_49"/>
    <property type="match status" value="1"/>
</dbReference>
<organism evidence="2 3">
    <name type="scientific">Borreliella finlandensis</name>
    <dbReference type="NCBI Taxonomy" id="498741"/>
    <lineage>
        <taxon>Bacteria</taxon>
        <taxon>Pseudomonadati</taxon>
        <taxon>Spirochaetota</taxon>
        <taxon>Spirochaetia</taxon>
        <taxon>Spirochaetales</taxon>
        <taxon>Borreliaceae</taxon>
        <taxon>Borreliella</taxon>
    </lineage>
</organism>
<reference evidence="2 3" key="1">
    <citation type="journal article" date="2011" name="J. Bacteriol.">
        <title>Whole genome sequence of an unusual Borrelia burgdorferi sensu lato isolate.</title>
        <authorList>
            <person name="Casjens S.R."/>
            <person name="Fraser-Liggett C.M."/>
            <person name="Mongodin E.F."/>
            <person name="Qiu W.G."/>
            <person name="Dunn J.J."/>
            <person name="Luft B.J."/>
            <person name="Schutzer S.E."/>
        </authorList>
    </citation>
    <scope>NUCLEOTIDE SEQUENCE [LARGE SCALE GENOMIC DNA]</scope>
    <source>
        <strain evidence="2 3">SV1</strain>
    </source>
</reference>
<dbReference type="InterPro" id="IPR002596">
    <property type="entry name" value="Plasmid_parti"/>
</dbReference>
<feature type="domain" description="Plasmid partition protein putative N-terminal" evidence="1">
    <location>
        <begin position="1"/>
        <end position="61"/>
    </location>
</feature>
<dbReference type="RefSeq" id="WP_012672449.1">
    <property type="nucleotide sequence ID" value="NC_012239.1"/>
</dbReference>
<dbReference type="Proteomes" id="UP000006166">
    <property type="component" value="Plasmid SV1_lp28-2"/>
</dbReference>
<dbReference type="InterPro" id="IPR058550">
    <property type="entry name" value="Plasmid_parti_N"/>
</dbReference>
<sequence length="68" mass="8267">MKILKEIKEKKYYKLDSYQNFEMFTRNYKIAKNQAYKYLRIVNIIEEGLVLEKDIIENGIQIFFPLKG</sequence>
<keyword evidence="2" id="KW-0614">Plasmid</keyword>
<protein>
    <recommendedName>
        <fullName evidence="1">Plasmid partition protein putative N-terminal domain-containing protein</fullName>
    </recommendedName>
</protein>
<dbReference type="Pfam" id="PF01672">
    <property type="entry name" value="Plasmid_parti_N"/>
    <property type="match status" value="1"/>
</dbReference>
<evidence type="ECO:0000313" key="3">
    <source>
        <dbReference type="Proteomes" id="UP000006166"/>
    </source>
</evidence>
<name>A0A806CFC0_9SPIR</name>
<evidence type="ECO:0000259" key="1">
    <source>
        <dbReference type="Pfam" id="PF01672"/>
    </source>
</evidence>
<keyword evidence="3" id="KW-1185">Reference proteome</keyword>
<dbReference type="AlphaFoldDB" id="A0A806CFC0"/>
<dbReference type="EMBL" id="CP001518">
    <property type="protein sequence ID" value="ACN93334.1"/>
    <property type="molecule type" value="Genomic_DNA"/>
</dbReference>
<accession>A0A806CFC0</accession>
<geneLocation type="plasmid" evidence="2 3">
    <name>SV1_lp28-2</name>
</geneLocation>
<gene>
    <name evidence="2" type="ORF">BSV1_G31</name>
</gene>
<proteinExistence type="predicted"/>